<evidence type="ECO:0000256" key="10">
    <source>
        <dbReference type="ARBA" id="ARBA00023224"/>
    </source>
</evidence>
<dbReference type="GO" id="GO:0007200">
    <property type="term" value="P:phospholipase C-activating G protein-coupled receptor signaling pathway"/>
    <property type="evidence" value="ECO:0007669"/>
    <property type="project" value="TreeGrafter"/>
</dbReference>
<keyword evidence="11" id="KW-0449">Lipoprotein</keyword>
<feature type="transmembrane region" description="Helical" evidence="15">
    <location>
        <begin position="207"/>
        <end position="233"/>
    </location>
</feature>
<evidence type="ECO:0000256" key="4">
    <source>
        <dbReference type="ARBA" id="ARBA00022989"/>
    </source>
</evidence>
<feature type="transmembrane region" description="Helical" evidence="15">
    <location>
        <begin position="603"/>
        <end position="621"/>
    </location>
</feature>
<dbReference type="SMART" id="SM01381">
    <property type="entry name" value="7TM_GPCR_Srsx"/>
    <property type="match status" value="1"/>
</dbReference>
<comment type="caution">
    <text evidence="17">The sequence shown here is derived from an EMBL/GenBank/DDBJ whole genome shotgun (WGS) entry which is preliminary data.</text>
</comment>
<feature type="coiled-coil region" evidence="13">
    <location>
        <begin position="658"/>
        <end position="685"/>
    </location>
</feature>
<dbReference type="GO" id="GO:0007204">
    <property type="term" value="P:positive regulation of cytosolic calcium ion concentration"/>
    <property type="evidence" value="ECO:0007669"/>
    <property type="project" value="TreeGrafter"/>
</dbReference>
<evidence type="ECO:0000313" key="18">
    <source>
        <dbReference type="Proteomes" id="UP000034805"/>
    </source>
</evidence>
<keyword evidence="7" id="KW-0564">Palmitate</keyword>
<keyword evidence="4 15" id="KW-1133">Transmembrane helix</keyword>
<evidence type="ECO:0000256" key="7">
    <source>
        <dbReference type="ARBA" id="ARBA00023139"/>
    </source>
</evidence>
<keyword evidence="9" id="KW-0325">Glycoprotein</keyword>
<feature type="domain" description="G-protein coupled receptors family 1 profile" evidence="16">
    <location>
        <begin position="515"/>
        <end position="751"/>
    </location>
</feature>
<organism evidence="17 18">
    <name type="scientific">Scleropages formosus</name>
    <name type="common">Asian bonytongue</name>
    <name type="synonym">Osteoglossum formosum</name>
    <dbReference type="NCBI Taxonomy" id="113540"/>
    <lineage>
        <taxon>Eukaryota</taxon>
        <taxon>Metazoa</taxon>
        <taxon>Chordata</taxon>
        <taxon>Craniata</taxon>
        <taxon>Vertebrata</taxon>
        <taxon>Euteleostomi</taxon>
        <taxon>Actinopterygii</taxon>
        <taxon>Neopterygii</taxon>
        <taxon>Teleostei</taxon>
        <taxon>Osteoglossocephala</taxon>
        <taxon>Osteoglossomorpha</taxon>
        <taxon>Osteoglossiformes</taxon>
        <taxon>Osteoglossidae</taxon>
        <taxon>Scleropages</taxon>
    </lineage>
</organism>
<feature type="transmembrane region" description="Helical" evidence="15">
    <location>
        <begin position="696"/>
        <end position="715"/>
    </location>
</feature>
<feature type="transmembrane region" description="Helical" evidence="15">
    <location>
        <begin position="735"/>
        <end position="754"/>
    </location>
</feature>
<comment type="subcellular location">
    <subcellularLocation>
        <location evidence="1">Cell membrane</location>
        <topology evidence="1">Multi-pass membrane protein</topology>
    </subcellularLocation>
</comment>
<dbReference type="GO" id="GO:0004937">
    <property type="term" value="F:alpha1-adrenergic receptor activity"/>
    <property type="evidence" value="ECO:0007669"/>
    <property type="project" value="TreeGrafter"/>
</dbReference>
<feature type="region of interest" description="Disordered" evidence="14">
    <location>
        <begin position="427"/>
        <end position="467"/>
    </location>
</feature>
<dbReference type="PRINTS" id="PR01103">
    <property type="entry name" value="ADRENERGICR"/>
</dbReference>
<feature type="transmembrane region" description="Helical" evidence="15">
    <location>
        <begin position="53"/>
        <end position="76"/>
    </location>
</feature>
<evidence type="ECO:0000259" key="16">
    <source>
        <dbReference type="PROSITE" id="PS50262"/>
    </source>
</evidence>
<evidence type="ECO:0000256" key="3">
    <source>
        <dbReference type="ARBA" id="ARBA00022692"/>
    </source>
</evidence>
<evidence type="ECO:0000256" key="11">
    <source>
        <dbReference type="ARBA" id="ARBA00023288"/>
    </source>
</evidence>
<feature type="transmembrane region" description="Helical" evidence="15">
    <location>
        <begin position="332"/>
        <end position="351"/>
    </location>
</feature>
<dbReference type="Proteomes" id="UP000034805">
    <property type="component" value="Unassembled WGS sequence"/>
</dbReference>
<proteinExistence type="inferred from homology"/>
<feature type="transmembrane region" description="Helical" evidence="15">
    <location>
        <begin position="292"/>
        <end position="312"/>
    </location>
</feature>
<keyword evidence="13" id="KW-0175">Coiled coil</keyword>
<keyword evidence="3 12" id="KW-0812">Transmembrane</keyword>
<dbReference type="PANTHER" id="PTHR24248:SF17">
    <property type="entry name" value="ALPHA-1B ADRENERGIC RECEPTOR"/>
    <property type="match status" value="1"/>
</dbReference>
<dbReference type="GO" id="GO:0071880">
    <property type="term" value="P:adenylate cyclase-activating adrenergic receptor signaling pathway"/>
    <property type="evidence" value="ECO:0007669"/>
    <property type="project" value="TreeGrafter"/>
</dbReference>
<dbReference type="InterPro" id="IPR002233">
    <property type="entry name" value="ADR_fam"/>
</dbReference>
<evidence type="ECO:0000256" key="15">
    <source>
        <dbReference type="SAM" id="Phobius"/>
    </source>
</evidence>
<sequence>MEIMSLDSDHPARWTNGSSELSADTGGVSGSSSNGSGTGTGGSPLDLTRAVPLGVVLGAFIVFAVVGNVLVILSVVCNKHLRVPTNYFIINLAIADLLLGTTVLPVSATLEVLGYWVFGRIFCDIWAALDVLCCTASIMSLCVISIDRYIGVRYPLQYPSIVTERRALMAMLGVWVLAVVISIGPLLGWKEPPSPDETICPITEEPFYALFSSLGSFYIPLAVILAMYCRVYIVAKRTTRNLEAGVMKERMDSNELTLRIHHKSSQAQEDAAHPAKSSLAVKLLKFSREKKAAKTLGVVVGMFILCWLPFFLVLPMGSFNRSLRPPDTCFKVIFWLGYFNSCLNPIIYPCYNREFHQAFVRILRCQCRRRKRPDWAAYDHRSPRLAPASRQHKESLDEHSACLNGSQRTLSSAEASPGCASNSLEPGFEESGLHSWPPSSPLPGSSMGSQWDPFGGSSDESIDEHSGTSSIFHDASDNLTEDNFSNCTARHCNSTAMKVCLLLVLVFIAISATLGNLLAVVPVAYFRPLHTPTNVFIVSLAVADFLVGALVIPLSLVRSVAHWMFRRPFRMAHVLLDVTFCSASIFDLCCIALDRYLAVRNPLRYVIVSVLVVTLGLRAHILSEKPGAQAPATLPLTPSFILPTSVTVTAYWKIFRAAQKQAQRISTMENQVRQMDQDQNRSEAQTSLSARLEMKAVKTLGIIMRAYLLCWLPFFSTNTVYPLHGYHVSSWTIELVLRLGYANSALNPILYAFFKTTFRRAFAIILGCGSHGLEQQNSNLSP</sequence>
<dbReference type="GO" id="GO:0007267">
    <property type="term" value="P:cell-cell signaling"/>
    <property type="evidence" value="ECO:0007669"/>
    <property type="project" value="TreeGrafter"/>
</dbReference>
<feature type="transmembrane region" description="Helical" evidence="15">
    <location>
        <begin position="499"/>
        <end position="523"/>
    </location>
</feature>
<evidence type="ECO:0000256" key="8">
    <source>
        <dbReference type="ARBA" id="ARBA00023170"/>
    </source>
</evidence>
<dbReference type="GO" id="GO:0043410">
    <property type="term" value="P:positive regulation of MAPK cascade"/>
    <property type="evidence" value="ECO:0007669"/>
    <property type="project" value="TreeGrafter"/>
</dbReference>
<dbReference type="AlphaFoldDB" id="A0A0P7XE55"/>
<dbReference type="InterPro" id="IPR000276">
    <property type="entry name" value="GPCR_Rhodpsn"/>
</dbReference>
<dbReference type="GO" id="GO:0005886">
    <property type="term" value="C:plasma membrane"/>
    <property type="evidence" value="ECO:0007669"/>
    <property type="project" value="UniProtKB-SubCell"/>
</dbReference>
<accession>A0A0P7XE55</accession>
<feature type="domain" description="G-protein coupled receptors family 1 profile" evidence="16">
    <location>
        <begin position="67"/>
        <end position="348"/>
    </location>
</feature>
<dbReference type="PANTHER" id="PTHR24248">
    <property type="entry name" value="ADRENERGIC RECEPTOR-RELATED G-PROTEIN COUPLED RECEPTOR"/>
    <property type="match status" value="1"/>
</dbReference>
<keyword evidence="8 12" id="KW-0675">Receptor</keyword>
<feature type="transmembrane region" description="Helical" evidence="15">
    <location>
        <begin position="535"/>
        <end position="554"/>
    </location>
</feature>
<evidence type="ECO:0000256" key="1">
    <source>
        <dbReference type="ARBA" id="ARBA00004651"/>
    </source>
</evidence>
<feature type="compositionally biased region" description="Low complexity" evidence="14">
    <location>
        <begin position="433"/>
        <end position="449"/>
    </location>
</feature>
<name>A0A0P7XE55_SCLFO</name>
<evidence type="ECO:0000256" key="2">
    <source>
        <dbReference type="ARBA" id="ARBA00022475"/>
    </source>
</evidence>
<feature type="transmembrane region" description="Helical" evidence="15">
    <location>
        <begin position="167"/>
        <end position="187"/>
    </location>
</feature>
<evidence type="ECO:0000256" key="6">
    <source>
        <dbReference type="ARBA" id="ARBA00023136"/>
    </source>
</evidence>
<gene>
    <name evidence="17" type="ORF">Z043_107238</name>
</gene>
<dbReference type="EMBL" id="JARO02002059">
    <property type="protein sequence ID" value="KPP73650.1"/>
    <property type="molecule type" value="Genomic_DNA"/>
</dbReference>
<evidence type="ECO:0000313" key="17">
    <source>
        <dbReference type="EMBL" id="KPP73650.1"/>
    </source>
</evidence>
<keyword evidence="10 12" id="KW-0807">Transducer</keyword>
<dbReference type="PROSITE" id="PS00237">
    <property type="entry name" value="G_PROTEIN_RECEP_F1_1"/>
    <property type="match status" value="2"/>
</dbReference>
<dbReference type="PROSITE" id="PS50262">
    <property type="entry name" value="G_PROTEIN_RECEP_F1_2"/>
    <property type="match status" value="2"/>
</dbReference>
<keyword evidence="2" id="KW-1003">Cell membrane</keyword>
<evidence type="ECO:0000256" key="9">
    <source>
        <dbReference type="ARBA" id="ARBA00023180"/>
    </source>
</evidence>
<protein>
    <submittedName>
        <fullName evidence="17">Alpha-1B adrenergic receptor-like</fullName>
    </submittedName>
</protein>
<comment type="similarity">
    <text evidence="12">Belongs to the G-protein coupled receptor 1 family.</text>
</comment>
<evidence type="ECO:0000256" key="12">
    <source>
        <dbReference type="RuleBase" id="RU000688"/>
    </source>
</evidence>
<dbReference type="SUPFAM" id="SSF81321">
    <property type="entry name" value="Family A G protein-coupled receptor-like"/>
    <property type="match status" value="2"/>
</dbReference>
<feature type="transmembrane region" description="Helical" evidence="15">
    <location>
        <begin position="88"/>
        <end position="113"/>
    </location>
</feature>
<evidence type="ECO:0000256" key="5">
    <source>
        <dbReference type="ARBA" id="ARBA00023040"/>
    </source>
</evidence>
<evidence type="ECO:0000256" key="14">
    <source>
        <dbReference type="SAM" id="MobiDB-lite"/>
    </source>
</evidence>
<dbReference type="FunFam" id="1.20.1070.10:FF:000027">
    <property type="entry name" value="alpha-1A adrenergic receptor"/>
    <property type="match status" value="1"/>
</dbReference>
<reference evidence="17 18" key="1">
    <citation type="submission" date="2015-08" db="EMBL/GenBank/DDBJ databases">
        <title>The genome of the Asian arowana (Scleropages formosus).</title>
        <authorList>
            <person name="Tan M.H."/>
            <person name="Gan H.M."/>
            <person name="Croft L.J."/>
            <person name="Austin C.M."/>
        </authorList>
    </citation>
    <scope>NUCLEOTIDE SEQUENCE [LARGE SCALE GENOMIC DNA]</scope>
    <source>
        <strain evidence="17">Aro1</strain>
    </source>
</reference>
<dbReference type="PRINTS" id="PR00237">
    <property type="entry name" value="GPCRRHODOPSN"/>
</dbReference>
<keyword evidence="6 15" id="KW-0472">Membrane</keyword>
<keyword evidence="5 12" id="KW-0297">G-protein coupled receptor</keyword>
<dbReference type="Pfam" id="PF00001">
    <property type="entry name" value="7tm_1"/>
    <property type="match status" value="3"/>
</dbReference>
<feature type="transmembrane region" description="Helical" evidence="15">
    <location>
        <begin position="125"/>
        <end position="146"/>
    </location>
</feature>
<dbReference type="STRING" id="113540.ENSSFOP00015044101"/>
<evidence type="ECO:0000256" key="13">
    <source>
        <dbReference type="SAM" id="Coils"/>
    </source>
</evidence>
<dbReference type="Gene3D" id="1.20.1070.10">
    <property type="entry name" value="Rhodopsin 7-helix transmembrane proteins"/>
    <property type="match status" value="2"/>
</dbReference>
<feature type="region of interest" description="Disordered" evidence="14">
    <location>
        <begin position="1"/>
        <end position="41"/>
    </location>
</feature>
<dbReference type="InterPro" id="IPR017452">
    <property type="entry name" value="GPCR_Rhodpsn_7TM"/>
</dbReference>